<keyword evidence="4" id="KW-0732">Signal</keyword>
<name>A0A0M3ZPQ3_9POXV</name>
<keyword evidence="2" id="KW-0964">Secreted</keyword>
<keyword evidence="8" id="KW-0812">Transmembrane</keyword>
<keyword evidence="6 7" id="KW-1015">Disulfide bond</keyword>
<comment type="caution">
    <text evidence="7">Lacks conserved residue(s) required for the propagation of feature annotation.</text>
</comment>
<dbReference type="PANTHER" id="PTHR10740">
    <property type="entry name" value="TRANSFORMING GROWTH FACTOR ALPHA"/>
    <property type="match status" value="1"/>
</dbReference>
<dbReference type="GO" id="GO:0005154">
    <property type="term" value="F:epidermal growth factor receptor binding"/>
    <property type="evidence" value="ECO:0007669"/>
    <property type="project" value="TreeGrafter"/>
</dbReference>
<evidence type="ECO:0000256" key="3">
    <source>
        <dbReference type="ARBA" id="ARBA00022536"/>
    </source>
</evidence>
<evidence type="ECO:0000313" key="10">
    <source>
        <dbReference type="EMBL" id="ALA62527.1"/>
    </source>
</evidence>
<proteinExistence type="predicted"/>
<dbReference type="Gene3D" id="2.10.25.10">
    <property type="entry name" value="Laminin"/>
    <property type="match status" value="1"/>
</dbReference>
<reference evidence="10 11" key="1">
    <citation type="journal article" date="2015" name="Infect. Genet. Evol.">
        <title>Unique genomic organization of a novel Avipoxvirus detected in turkey (Meleagris gallopavo).</title>
        <authorList>
            <person name="Banyai K."/>
            <person name="Palya V."/>
            <person name="Denes B."/>
            <person name="Glavits R."/>
            <person name="Ivanics E."/>
            <person name="Horvath B."/>
            <person name="Farkas S.L."/>
            <person name="Marton S."/>
            <person name="Balint A."/>
            <person name="Gyuranecz M."/>
            <person name="Erdelyi K."/>
            <person name="Dan A."/>
        </authorList>
    </citation>
    <scope>NUCLEOTIDE SEQUENCE [LARGE SCALE GENOMIC DNA]</scope>
    <source>
        <strain evidence="10 11">TKPV-HU1124/2011</strain>
    </source>
</reference>
<dbReference type="Proteomes" id="UP000142477">
    <property type="component" value="Segment"/>
</dbReference>
<evidence type="ECO:0000256" key="5">
    <source>
        <dbReference type="ARBA" id="ARBA00023030"/>
    </source>
</evidence>
<dbReference type="KEGG" id="vg:26122843"/>
<evidence type="ECO:0000313" key="11">
    <source>
        <dbReference type="Proteomes" id="UP000142477"/>
    </source>
</evidence>
<keyword evidence="3 7" id="KW-0245">EGF-like domain</keyword>
<dbReference type="GO" id="GO:0008083">
    <property type="term" value="F:growth factor activity"/>
    <property type="evidence" value="ECO:0007669"/>
    <property type="project" value="UniProtKB-KW"/>
</dbReference>
<sequence>MKGDIIPLIQSKKEYAFIRSILGNKIPKYVIILLMIFNIIFYSNRMSQLMAINNNARTYPPLSSIIQYKYKKDNKKNISNNHYSPFEKCKSNFNSFCINGECRYVRNLEETVCLCEKGYSGRRCEIFGLSEI</sequence>
<dbReference type="PROSITE" id="PS50026">
    <property type="entry name" value="EGF_3"/>
    <property type="match status" value="1"/>
</dbReference>
<dbReference type="GO" id="GO:0007173">
    <property type="term" value="P:epidermal growth factor receptor signaling pathway"/>
    <property type="evidence" value="ECO:0007669"/>
    <property type="project" value="TreeGrafter"/>
</dbReference>
<dbReference type="PRINTS" id="PR00009">
    <property type="entry name" value="EGFTGF"/>
</dbReference>
<feature type="transmembrane region" description="Helical" evidence="8">
    <location>
        <begin position="26"/>
        <end position="43"/>
    </location>
</feature>
<evidence type="ECO:0000256" key="1">
    <source>
        <dbReference type="ARBA" id="ARBA00004613"/>
    </source>
</evidence>
<keyword evidence="8" id="KW-0472">Membrane</keyword>
<dbReference type="GO" id="GO:0005615">
    <property type="term" value="C:extracellular space"/>
    <property type="evidence" value="ECO:0007669"/>
    <property type="project" value="TreeGrafter"/>
</dbReference>
<feature type="disulfide bond" evidence="7">
    <location>
        <begin position="115"/>
        <end position="124"/>
    </location>
</feature>
<dbReference type="RefSeq" id="YP_009177174.1">
    <property type="nucleotide sequence ID" value="NC_028238.1"/>
</dbReference>
<dbReference type="InterPro" id="IPR000742">
    <property type="entry name" value="EGF"/>
</dbReference>
<dbReference type="GeneID" id="26122843"/>
<dbReference type="SUPFAM" id="SSF57196">
    <property type="entry name" value="EGF/Laminin"/>
    <property type="match status" value="1"/>
</dbReference>
<evidence type="ECO:0000256" key="4">
    <source>
        <dbReference type="ARBA" id="ARBA00022729"/>
    </source>
</evidence>
<accession>A0A0M3ZPQ3</accession>
<evidence type="ECO:0000256" key="8">
    <source>
        <dbReference type="SAM" id="Phobius"/>
    </source>
</evidence>
<dbReference type="OrthoDB" id="27318at10239"/>
<keyword evidence="11" id="KW-1185">Reference proteome</keyword>
<keyword evidence="5" id="KW-0339">Growth factor</keyword>
<evidence type="ECO:0000256" key="6">
    <source>
        <dbReference type="ARBA" id="ARBA00023157"/>
    </source>
</evidence>
<evidence type="ECO:0000256" key="7">
    <source>
        <dbReference type="PROSITE-ProRule" id="PRU00076"/>
    </source>
</evidence>
<evidence type="ECO:0000256" key="2">
    <source>
        <dbReference type="ARBA" id="ARBA00022525"/>
    </source>
</evidence>
<dbReference type="PROSITE" id="PS00022">
    <property type="entry name" value="EGF_1"/>
    <property type="match status" value="1"/>
</dbReference>
<dbReference type="PANTHER" id="PTHR10740:SF14">
    <property type="entry name" value="EGF-LIKE DOMAIN-CONTAINING PROTEIN"/>
    <property type="match status" value="1"/>
</dbReference>
<dbReference type="PROSITE" id="PS01186">
    <property type="entry name" value="EGF_2"/>
    <property type="match status" value="1"/>
</dbReference>
<evidence type="ECO:0000259" key="9">
    <source>
        <dbReference type="PROSITE" id="PS50026"/>
    </source>
</evidence>
<keyword evidence="8" id="KW-1133">Transmembrane helix</keyword>
<dbReference type="GO" id="GO:0008284">
    <property type="term" value="P:positive regulation of cell population proliferation"/>
    <property type="evidence" value="ECO:0007669"/>
    <property type="project" value="TreeGrafter"/>
</dbReference>
<organism evidence="10 11">
    <name type="scientific">Turkeypox virus</name>
    <dbReference type="NCBI Taxonomy" id="336486"/>
    <lineage>
        <taxon>Viruses</taxon>
        <taxon>Varidnaviria</taxon>
        <taxon>Bamfordvirae</taxon>
        <taxon>Nucleocytoviricota</taxon>
        <taxon>Pokkesviricetes</taxon>
        <taxon>Chitovirales</taxon>
        <taxon>Poxviridae</taxon>
        <taxon>Chordopoxvirinae</taxon>
        <taxon>Avipoxvirus</taxon>
        <taxon>Avipoxvirus turkeypox</taxon>
    </lineage>
</organism>
<dbReference type="EMBL" id="KP728110">
    <property type="protein sequence ID" value="ALA62527.1"/>
    <property type="molecule type" value="Genomic_DNA"/>
</dbReference>
<feature type="domain" description="EGF-like" evidence="9">
    <location>
        <begin position="85"/>
        <end position="125"/>
    </location>
</feature>
<comment type="subcellular location">
    <subcellularLocation>
        <location evidence="1">Secreted</location>
    </subcellularLocation>
</comment>
<protein>
    <submittedName>
        <fullName evidence="10">EGF-like protein</fullName>
    </submittedName>
</protein>